<dbReference type="Proteomes" id="UP000826656">
    <property type="component" value="Unassembled WGS sequence"/>
</dbReference>
<dbReference type="Pfam" id="PF00022">
    <property type="entry name" value="Actin"/>
    <property type="match status" value="1"/>
</dbReference>
<organism evidence="1 2">
    <name type="scientific">Solanum tuberosum</name>
    <name type="common">Potato</name>
    <dbReference type="NCBI Taxonomy" id="4113"/>
    <lineage>
        <taxon>Eukaryota</taxon>
        <taxon>Viridiplantae</taxon>
        <taxon>Streptophyta</taxon>
        <taxon>Embryophyta</taxon>
        <taxon>Tracheophyta</taxon>
        <taxon>Spermatophyta</taxon>
        <taxon>Magnoliopsida</taxon>
        <taxon>eudicotyledons</taxon>
        <taxon>Gunneridae</taxon>
        <taxon>Pentapetalae</taxon>
        <taxon>asterids</taxon>
        <taxon>lamiids</taxon>
        <taxon>Solanales</taxon>
        <taxon>Solanaceae</taxon>
        <taxon>Solanoideae</taxon>
        <taxon>Solaneae</taxon>
        <taxon>Solanum</taxon>
    </lineage>
</organism>
<name>A0ABQ7V3A6_SOLTU</name>
<protein>
    <submittedName>
        <fullName evidence="1">Uncharacterized protein</fullName>
    </submittedName>
</protein>
<dbReference type="InterPro" id="IPR043129">
    <property type="entry name" value="ATPase_NBD"/>
</dbReference>
<accession>A0ABQ7V3A6</accession>
<sequence length="63" mass="6855">MSKEITALAPTSMKIEVVAPPERKCSTRIGGSIVASLNTLNRLCITKGQYYESGPSIVHKKCF</sequence>
<proteinExistence type="predicted"/>
<dbReference type="EMBL" id="JAIVGD010000015">
    <property type="protein sequence ID" value="KAH0758577.1"/>
    <property type="molecule type" value="Genomic_DNA"/>
</dbReference>
<evidence type="ECO:0000313" key="1">
    <source>
        <dbReference type="EMBL" id="KAH0758577.1"/>
    </source>
</evidence>
<dbReference type="SUPFAM" id="SSF53067">
    <property type="entry name" value="Actin-like ATPase domain"/>
    <property type="match status" value="1"/>
</dbReference>
<comment type="caution">
    <text evidence="1">The sequence shown here is derived from an EMBL/GenBank/DDBJ whole genome shotgun (WGS) entry which is preliminary data.</text>
</comment>
<reference evidence="1 2" key="1">
    <citation type="journal article" date="2021" name="bioRxiv">
        <title>Chromosome-scale and haplotype-resolved genome assembly of a tetraploid potato cultivar.</title>
        <authorList>
            <person name="Sun H."/>
            <person name="Jiao W.-B."/>
            <person name="Krause K."/>
            <person name="Campoy J.A."/>
            <person name="Goel M."/>
            <person name="Folz-Donahue K."/>
            <person name="Kukat C."/>
            <person name="Huettel B."/>
            <person name="Schneeberger K."/>
        </authorList>
    </citation>
    <scope>NUCLEOTIDE SEQUENCE [LARGE SCALE GENOMIC DNA]</scope>
    <source>
        <strain evidence="1">SolTubOtavaFocal</strain>
        <tissue evidence="1">Leaves</tissue>
    </source>
</reference>
<dbReference type="InterPro" id="IPR004000">
    <property type="entry name" value="Actin"/>
</dbReference>
<dbReference type="Gene3D" id="3.30.420.40">
    <property type="match status" value="2"/>
</dbReference>
<gene>
    <name evidence="1" type="ORF">KY290_022070</name>
</gene>
<keyword evidence="2" id="KW-1185">Reference proteome</keyword>
<evidence type="ECO:0000313" key="2">
    <source>
        <dbReference type="Proteomes" id="UP000826656"/>
    </source>
</evidence>